<evidence type="ECO:0000313" key="2">
    <source>
        <dbReference type="Proteomes" id="UP000465304"/>
    </source>
</evidence>
<dbReference type="AlphaFoldDB" id="A0A7I9ZHD3"/>
<protein>
    <recommendedName>
        <fullName evidence="3">ESX-1 secretion-associated protein</fullName>
    </recommendedName>
</protein>
<keyword evidence="2" id="KW-1185">Reference proteome</keyword>
<evidence type="ECO:0000313" key="1">
    <source>
        <dbReference type="EMBL" id="GFH00422.1"/>
    </source>
</evidence>
<dbReference type="RefSeq" id="WP_163887408.1">
    <property type="nucleotide sequence ID" value="NZ_BLLB01000002.1"/>
</dbReference>
<proteinExistence type="predicted"/>
<organism evidence="1 2">
    <name type="scientific">Mycolicibacterium hippocampi</name>
    <dbReference type="NCBI Taxonomy" id="659824"/>
    <lineage>
        <taxon>Bacteria</taxon>
        <taxon>Bacillati</taxon>
        <taxon>Actinomycetota</taxon>
        <taxon>Actinomycetes</taxon>
        <taxon>Mycobacteriales</taxon>
        <taxon>Mycobacteriaceae</taxon>
        <taxon>Mycolicibacterium</taxon>
    </lineage>
</organism>
<dbReference type="Proteomes" id="UP000465304">
    <property type="component" value="Unassembled WGS sequence"/>
</dbReference>
<comment type="caution">
    <text evidence="1">The sequence shown here is derived from an EMBL/GenBank/DDBJ whole genome shotgun (WGS) entry which is preliminary data.</text>
</comment>
<dbReference type="EMBL" id="BLLB01000002">
    <property type="protein sequence ID" value="GFH00422.1"/>
    <property type="molecule type" value="Genomic_DNA"/>
</dbReference>
<evidence type="ECO:0008006" key="3">
    <source>
        <dbReference type="Google" id="ProtNLM"/>
    </source>
</evidence>
<dbReference type="SUPFAM" id="SSF140453">
    <property type="entry name" value="EsxAB dimer-like"/>
    <property type="match status" value="1"/>
</dbReference>
<accession>A0A7I9ZHD3</accession>
<dbReference type="Gene3D" id="1.10.287.1060">
    <property type="entry name" value="ESAT-6-like"/>
    <property type="match status" value="1"/>
</dbReference>
<gene>
    <name evidence="1" type="ORF">MHIP_09050</name>
</gene>
<sequence>MPTQVRVVPLDLQVSAGTVDAHADVMKARHAAADGLVEISQRGMPTSSAVALGAAMAKWQADSARLFGRLVDHSTALRTGAAAYVRTDQDSGADIEVAAASIRPEDMNL</sequence>
<dbReference type="InterPro" id="IPR036689">
    <property type="entry name" value="ESAT-6-like_sf"/>
</dbReference>
<name>A0A7I9ZHD3_9MYCO</name>
<reference evidence="1 2" key="1">
    <citation type="journal article" date="2019" name="Emerg. Microbes Infect.">
        <title>Comprehensive subspecies identification of 175 nontuberculous mycobacteria species based on 7547 genomic profiles.</title>
        <authorList>
            <person name="Matsumoto Y."/>
            <person name="Kinjo T."/>
            <person name="Motooka D."/>
            <person name="Nabeya D."/>
            <person name="Jung N."/>
            <person name="Uechi K."/>
            <person name="Horii T."/>
            <person name="Iida T."/>
            <person name="Fujita J."/>
            <person name="Nakamura S."/>
        </authorList>
    </citation>
    <scope>NUCLEOTIDE SEQUENCE [LARGE SCALE GENOMIC DNA]</scope>
    <source>
        <strain evidence="1 2">JCM 30996</strain>
    </source>
</reference>